<protein>
    <submittedName>
        <fullName evidence="2">Uncharacterized iron-regulated membrane protein</fullName>
    </submittedName>
</protein>
<dbReference type="OrthoDB" id="6307929at2"/>
<feature type="transmembrane region" description="Helical" evidence="1">
    <location>
        <begin position="142"/>
        <end position="167"/>
    </location>
</feature>
<feature type="transmembrane region" description="Helical" evidence="1">
    <location>
        <begin position="340"/>
        <end position="360"/>
    </location>
</feature>
<dbReference type="RefSeq" id="WP_076399543.1">
    <property type="nucleotide sequence ID" value="NZ_FTOA01000002.1"/>
</dbReference>
<dbReference type="EMBL" id="FTOA01000002">
    <property type="protein sequence ID" value="SIS59765.1"/>
    <property type="molecule type" value="Genomic_DNA"/>
</dbReference>
<feature type="transmembrane region" description="Helical" evidence="1">
    <location>
        <begin position="188"/>
        <end position="216"/>
    </location>
</feature>
<gene>
    <name evidence="2" type="ORF">SAMN05421779_102725</name>
</gene>
<dbReference type="AlphaFoldDB" id="A0A1N7KDU0"/>
<dbReference type="STRING" id="80876.SAMN05421779_102725"/>
<dbReference type="Pfam" id="PF03929">
    <property type="entry name" value="PepSY_TM"/>
    <property type="match status" value="1"/>
</dbReference>
<keyword evidence="1" id="KW-0472">Membrane</keyword>
<dbReference type="PANTHER" id="PTHR34219">
    <property type="entry name" value="IRON-REGULATED INNER MEMBRANE PROTEIN-RELATED"/>
    <property type="match status" value="1"/>
</dbReference>
<reference evidence="2 3" key="1">
    <citation type="submission" date="2017-01" db="EMBL/GenBank/DDBJ databases">
        <authorList>
            <person name="Mah S.A."/>
            <person name="Swanson W.J."/>
            <person name="Moy G.W."/>
            <person name="Vacquier V.D."/>
        </authorList>
    </citation>
    <scope>NUCLEOTIDE SEQUENCE [LARGE SCALE GENOMIC DNA]</scope>
    <source>
        <strain evidence="2 3">DSM 11589</strain>
    </source>
</reference>
<feature type="transmembrane region" description="Helical" evidence="1">
    <location>
        <begin position="381"/>
        <end position="400"/>
    </location>
</feature>
<feature type="transmembrane region" description="Helical" evidence="1">
    <location>
        <begin position="12"/>
        <end position="39"/>
    </location>
</feature>
<keyword evidence="3" id="KW-1185">Reference proteome</keyword>
<evidence type="ECO:0000313" key="3">
    <source>
        <dbReference type="Proteomes" id="UP000185678"/>
    </source>
</evidence>
<organism evidence="2 3">
    <name type="scientific">Insolitispirillum peregrinum</name>
    <dbReference type="NCBI Taxonomy" id="80876"/>
    <lineage>
        <taxon>Bacteria</taxon>
        <taxon>Pseudomonadati</taxon>
        <taxon>Pseudomonadota</taxon>
        <taxon>Alphaproteobacteria</taxon>
        <taxon>Rhodospirillales</taxon>
        <taxon>Novispirillaceae</taxon>
        <taxon>Insolitispirillum</taxon>
    </lineage>
</organism>
<name>A0A1N7KDU0_9PROT</name>
<evidence type="ECO:0000256" key="1">
    <source>
        <dbReference type="SAM" id="Phobius"/>
    </source>
</evidence>
<accession>A0A1N7KDU0</accession>
<proteinExistence type="predicted"/>
<sequence>MSSPKSSRSRLWFLWHSWLAMPVWLFMLFVCVTGCLAVISPELTWLFNPALRVSEDGPAAPLSALAAAAQASLPTGRVSALVWLDAATPLAVAVKVALPSGFEQTAWVNPVTAQVQAVTSGMSLRSFFRSLHGWLLVYPGGWFVVSATGLPLLGSLITGVVVYKKFWRAYLHPRLRRDKGPRSFWGDLHRLLAIWSLWFVGLMAITGTWFLIYLALLESGVSLGTDEAHHLTPRQDLPLVMVGQQPPAPTLVLDQALAAMQQARPGFRPLYIALPASAYDSLTLYGVGSAPLLMDEAHAHPLTGALTEVSPGSEASGWVMTQQIMRSLHVGAFGGWPLRLLWLLCGLMLCALAISGMTIWRHRTRPATPSPVLKRRWQRGWIYLSALVLLIPLSTLPFYLTGKSLFPTPEHQQTVQIGAYTLTLSTPQDRTPRREPGVGLVHDYRLHVTGTDYPPFRGMFLRYGKPDGLEPEQLGELAHGSPFSLHAHVPLPATAEPLWLSVEGWDGVIHQVMVPLPWDGGAGQ</sequence>
<evidence type="ECO:0000313" key="2">
    <source>
        <dbReference type="EMBL" id="SIS59765.1"/>
    </source>
</evidence>
<keyword evidence="1" id="KW-1133">Transmembrane helix</keyword>
<dbReference type="Proteomes" id="UP000185678">
    <property type="component" value="Unassembled WGS sequence"/>
</dbReference>
<dbReference type="PANTHER" id="PTHR34219:SF8">
    <property type="entry name" value="PEPSY DOMAIN-CONTAINING PROTEIN"/>
    <property type="match status" value="1"/>
</dbReference>
<dbReference type="InterPro" id="IPR005625">
    <property type="entry name" value="PepSY-ass_TM"/>
</dbReference>
<keyword evidence="1" id="KW-0812">Transmembrane</keyword>